<protein>
    <recommendedName>
        <fullName evidence="4">Outer membrane protein beta-barrel domain-containing protein</fullName>
    </recommendedName>
</protein>
<evidence type="ECO:0000256" key="1">
    <source>
        <dbReference type="SAM" id="SignalP"/>
    </source>
</evidence>
<sequence length="236" mass="24084">MKKLLIGSVAALAISAGAGSAQTIGIAGVPSGFGAAGNVVQIGFSGTYSQRARGPGATHADAATMANFGFGNPVTGVGLEFGINLTSFRNFGQSGHLSFGVHHMWQAGTGIFSAALRTAYVSPWGDIRNYRPSYSLTGTYLGGIGPRMAMVSVGVGTGWGQNASDRTTRGAIGVGLGLNPQWAVSAGYVGQESIIGAVWSPPMLAGTSVAFSFRNLEESGNATFAVDIGRAFALMR</sequence>
<evidence type="ECO:0000313" key="2">
    <source>
        <dbReference type="EMBL" id="PVE45557.1"/>
    </source>
</evidence>
<accession>A0A2T7ULL4</accession>
<reference evidence="2 3" key="1">
    <citation type="journal article" date="2011" name="Syst. Appl. Microbiol.">
        <title>Defluviimonas denitrificans gen. nov., sp. nov., and Pararhodobacter aggregans gen. nov., sp. nov., non-phototrophic Rhodobacteraceae from the biofilter of a marine aquaculture.</title>
        <authorList>
            <person name="Foesel B.U."/>
            <person name="Drake H.L."/>
            <person name="Schramm A."/>
        </authorList>
    </citation>
    <scope>NUCLEOTIDE SEQUENCE [LARGE SCALE GENOMIC DNA]</scope>
    <source>
        <strain evidence="2 3">D1-19</strain>
    </source>
</reference>
<dbReference type="AlphaFoldDB" id="A0A2T7ULL4"/>
<feature type="chain" id="PRO_5015763421" description="Outer membrane protein beta-barrel domain-containing protein" evidence="1">
    <location>
        <begin position="22"/>
        <end position="236"/>
    </location>
</feature>
<proteinExistence type="predicted"/>
<evidence type="ECO:0008006" key="4">
    <source>
        <dbReference type="Google" id="ProtNLM"/>
    </source>
</evidence>
<keyword evidence="1" id="KW-0732">Signal</keyword>
<feature type="signal peptide" evidence="1">
    <location>
        <begin position="1"/>
        <end position="21"/>
    </location>
</feature>
<dbReference type="EMBL" id="QDDR01000014">
    <property type="protein sequence ID" value="PVE45557.1"/>
    <property type="molecule type" value="Genomic_DNA"/>
</dbReference>
<comment type="caution">
    <text evidence="2">The sequence shown here is derived from an EMBL/GenBank/DDBJ whole genome shotgun (WGS) entry which is preliminary data.</text>
</comment>
<dbReference type="Proteomes" id="UP000244810">
    <property type="component" value="Unassembled WGS sequence"/>
</dbReference>
<keyword evidence="3" id="KW-1185">Reference proteome</keyword>
<gene>
    <name evidence="2" type="ORF">DDE23_21285</name>
</gene>
<organism evidence="2 3">
    <name type="scientific">Pararhodobacter aggregans</name>
    <dbReference type="NCBI Taxonomy" id="404875"/>
    <lineage>
        <taxon>Bacteria</taxon>
        <taxon>Pseudomonadati</taxon>
        <taxon>Pseudomonadota</taxon>
        <taxon>Alphaproteobacteria</taxon>
        <taxon>Rhodobacterales</taxon>
        <taxon>Paracoccaceae</taxon>
        <taxon>Pararhodobacter</taxon>
    </lineage>
</organism>
<evidence type="ECO:0000313" key="3">
    <source>
        <dbReference type="Proteomes" id="UP000244810"/>
    </source>
</evidence>
<name>A0A2T7ULL4_9RHOB</name>
<dbReference type="OrthoDB" id="557970at2"/>
<dbReference type="RefSeq" id="WP_107754480.1">
    <property type="nucleotide sequence ID" value="NZ_QBKF01000013.1"/>
</dbReference>